<dbReference type="AlphaFoldDB" id="A0A2K2FHH6"/>
<sequence length="93" mass="10127">MQWLSLIPALTTIFLRFKTKKLIPSLLAGVVIGSFISTRTLCNGITSIGEFIIDIMTDKDSAYTLGFLITFGALAELIEMAEVLAEVGKMGQK</sequence>
<name>A0A2K2FHH6_9CLOT</name>
<dbReference type="KEGG" id="cthd:CDO33_13775"/>
<keyword evidence="1" id="KW-0812">Transmembrane</keyword>
<comment type="caution">
    <text evidence="2">The sequence shown here is derived from an EMBL/GenBank/DDBJ whole genome shotgun (WGS) entry which is preliminary data.</text>
</comment>
<dbReference type="EMBL" id="NIOJ01000012">
    <property type="protein sequence ID" value="PNU00385.1"/>
    <property type="molecule type" value="Genomic_DNA"/>
</dbReference>
<dbReference type="OrthoDB" id="9762978at2"/>
<reference evidence="2 3" key="1">
    <citation type="submission" date="2017-06" db="EMBL/GenBank/DDBJ databases">
        <title>Investigating the central metabolism of Clostridium thermosuccinogenes.</title>
        <authorList>
            <person name="Koendjbiharie J.G."/>
            <person name="van Kranenburg R."/>
        </authorList>
    </citation>
    <scope>NUCLEOTIDE SEQUENCE [LARGE SCALE GENOMIC DNA]</scope>
    <source>
        <strain evidence="2 3">DSM 5806</strain>
    </source>
</reference>
<feature type="transmembrane region" description="Helical" evidence="1">
    <location>
        <begin position="61"/>
        <end position="85"/>
    </location>
</feature>
<organism evidence="2 3">
    <name type="scientific">Clostridium thermosuccinogenes</name>
    <dbReference type="NCBI Taxonomy" id="84032"/>
    <lineage>
        <taxon>Bacteria</taxon>
        <taxon>Bacillati</taxon>
        <taxon>Bacillota</taxon>
        <taxon>Clostridia</taxon>
        <taxon>Eubacteriales</taxon>
        <taxon>Clostridiaceae</taxon>
        <taxon>Clostridium</taxon>
    </lineage>
</organism>
<proteinExistence type="predicted"/>
<accession>A0A2K2FHH6</accession>
<dbReference type="RefSeq" id="WP_103080972.1">
    <property type="nucleotide sequence ID" value="NZ_CP021850.1"/>
</dbReference>
<keyword evidence="1" id="KW-1133">Transmembrane helix</keyword>
<evidence type="ECO:0000313" key="3">
    <source>
        <dbReference type="Proteomes" id="UP000236151"/>
    </source>
</evidence>
<protein>
    <submittedName>
        <fullName evidence="2">Uncharacterized protein</fullName>
    </submittedName>
</protein>
<gene>
    <name evidence="2" type="ORF">CDQ84_06815</name>
</gene>
<feature type="transmembrane region" description="Helical" evidence="1">
    <location>
        <begin position="22"/>
        <end position="41"/>
    </location>
</feature>
<dbReference type="Proteomes" id="UP000236151">
    <property type="component" value="Unassembled WGS sequence"/>
</dbReference>
<keyword evidence="1" id="KW-0472">Membrane</keyword>
<evidence type="ECO:0000313" key="2">
    <source>
        <dbReference type="EMBL" id="PNU00385.1"/>
    </source>
</evidence>
<keyword evidence="3" id="KW-1185">Reference proteome</keyword>
<evidence type="ECO:0000256" key="1">
    <source>
        <dbReference type="SAM" id="Phobius"/>
    </source>
</evidence>